<evidence type="ECO:0008006" key="3">
    <source>
        <dbReference type="Google" id="ProtNLM"/>
    </source>
</evidence>
<reference evidence="1" key="1">
    <citation type="submission" date="2020-10" db="EMBL/GenBank/DDBJ databases">
        <authorList>
            <person name="Gilroy R."/>
        </authorList>
    </citation>
    <scope>NUCLEOTIDE SEQUENCE</scope>
    <source>
        <strain evidence="1">E3-2379</strain>
    </source>
</reference>
<accession>A0A9D9I0L6</accession>
<proteinExistence type="predicted"/>
<name>A0A9D9I0L6_9FIRM</name>
<sequence>MIQDIINSISIAINDAFGYDYDIYTESIEQGLKEPCFFITTISPSKEQFLGRRYFSKNTFCIHYMPKGNKNEECIQVAEQLFDILEILNTSIGPIRGRNLRTEIVDGMLHFFVDYNVFSYKEVEQDTMDSLEVKTTNKEDA</sequence>
<organism evidence="1 2">
    <name type="scientific">Candidatus Scybalomonas excrementavium</name>
    <dbReference type="NCBI Taxonomy" id="2840943"/>
    <lineage>
        <taxon>Bacteria</taxon>
        <taxon>Bacillati</taxon>
        <taxon>Bacillota</taxon>
        <taxon>Clostridia</taxon>
        <taxon>Lachnospirales</taxon>
        <taxon>Lachnospiraceae</taxon>
        <taxon>Lachnospiraceae incertae sedis</taxon>
        <taxon>Candidatus Scybalomonas</taxon>
    </lineage>
</organism>
<dbReference type="EMBL" id="JADIML010000206">
    <property type="protein sequence ID" value="MBO8463755.1"/>
    <property type="molecule type" value="Genomic_DNA"/>
</dbReference>
<dbReference type="Proteomes" id="UP000823618">
    <property type="component" value="Unassembled WGS sequence"/>
</dbReference>
<dbReference type="InterPro" id="IPR049254">
    <property type="entry name" value="Phage_tail_terminator"/>
</dbReference>
<gene>
    <name evidence="1" type="ORF">IAC13_07485</name>
</gene>
<dbReference type="AlphaFoldDB" id="A0A9D9I0L6"/>
<protein>
    <recommendedName>
        <fullName evidence="3">Phage protein</fullName>
    </recommendedName>
</protein>
<evidence type="ECO:0000313" key="1">
    <source>
        <dbReference type="EMBL" id="MBO8463755.1"/>
    </source>
</evidence>
<comment type="caution">
    <text evidence="1">The sequence shown here is derived from an EMBL/GenBank/DDBJ whole genome shotgun (WGS) entry which is preliminary data.</text>
</comment>
<evidence type="ECO:0000313" key="2">
    <source>
        <dbReference type="Proteomes" id="UP000823618"/>
    </source>
</evidence>
<reference evidence="1" key="2">
    <citation type="journal article" date="2021" name="PeerJ">
        <title>Extensive microbial diversity within the chicken gut microbiome revealed by metagenomics and culture.</title>
        <authorList>
            <person name="Gilroy R."/>
            <person name="Ravi A."/>
            <person name="Getino M."/>
            <person name="Pursley I."/>
            <person name="Horton D.L."/>
            <person name="Alikhan N.F."/>
            <person name="Baker D."/>
            <person name="Gharbi K."/>
            <person name="Hall N."/>
            <person name="Watson M."/>
            <person name="Adriaenssens E.M."/>
            <person name="Foster-Nyarko E."/>
            <person name="Jarju S."/>
            <person name="Secka A."/>
            <person name="Antonio M."/>
            <person name="Oren A."/>
            <person name="Chaudhuri R.R."/>
            <person name="La Ragione R."/>
            <person name="Hildebrand F."/>
            <person name="Pallen M.J."/>
        </authorList>
    </citation>
    <scope>NUCLEOTIDE SEQUENCE</scope>
    <source>
        <strain evidence="1">E3-2379</strain>
    </source>
</reference>
<dbReference type="Pfam" id="PF20765">
    <property type="entry name" value="Phage_tail_terminator_8"/>
    <property type="match status" value="1"/>
</dbReference>